<feature type="compositionally biased region" description="Basic and acidic residues" evidence="1">
    <location>
        <begin position="194"/>
        <end position="203"/>
    </location>
</feature>
<dbReference type="OrthoDB" id="5184659at2"/>
<keyword evidence="3" id="KW-1185">Reference proteome</keyword>
<dbReference type="EMBL" id="STGY01000009">
    <property type="protein sequence ID" value="THV42998.1"/>
    <property type="molecule type" value="Genomic_DNA"/>
</dbReference>
<evidence type="ECO:0000313" key="3">
    <source>
        <dbReference type="Proteomes" id="UP000308760"/>
    </source>
</evidence>
<dbReference type="Proteomes" id="UP000308760">
    <property type="component" value="Unassembled WGS sequence"/>
</dbReference>
<organism evidence="2 3">
    <name type="scientific">Glycomyces buryatensis</name>
    <dbReference type="NCBI Taxonomy" id="2570927"/>
    <lineage>
        <taxon>Bacteria</taxon>
        <taxon>Bacillati</taxon>
        <taxon>Actinomycetota</taxon>
        <taxon>Actinomycetes</taxon>
        <taxon>Glycomycetales</taxon>
        <taxon>Glycomycetaceae</taxon>
        <taxon>Glycomyces</taxon>
    </lineage>
</organism>
<reference evidence="2 3" key="2">
    <citation type="submission" date="2019-05" db="EMBL/GenBank/DDBJ databases">
        <title>Glycomyces buryatensis sp. nov.</title>
        <authorList>
            <person name="Nikitina E."/>
        </authorList>
    </citation>
    <scope>NUCLEOTIDE SEQUENCE [LARGE SCALE GENOMIC DNA]</scope>
    <source>
        <strain evidence="2 3">18</strain>
    </source>
</reference>
<protein>
    <submittedName>
        <fullName evidence="2">Uncharacterized protein</fullName>
    </submittedName>
</protein>
<dbReference type="AlphaFoldDB" id="A0A4S8QF12"/>
<evidence type="ECO:0000313" key="2">
    <source>
        <dbReference type="EMBL" id="THV42998.1"/>
    </source>
</evidence>
<feature type="region of interest" description="Disordered" evidence="1">
    <location>
        <begin position="194"/>
        <end position="225"/>
    </location>
</feature>
<reference evidence="3" key="1">
    <citation type="submission" date="2019-04" db="EMBL/GenBank/DDBJ databases">
        <title>Nocardioides xinjiangensis sp. nov.</title>
        <authorList>
            <person name="Liu S."/>
        </authorList>
    </citation>
    <scope>NUCLEOTIDE SEQUENCE [LARGE SCALE GENOMIC DNA]</scope>
    <source>
        <strain evidence="3">18</strain>
    </source>
</reference>
<sequence>MDEIADQTLTDDDEHVTLRLADDGGVTIEVAPTGFRLSPKELARLIVETADHLPNPTAEGRDAIASAADSIADFQQTLASGGFEAFNAAMRRRLGIAEPDTPPIRSGEHDKALAAMLGSTVDSMRQSQSATPEPDQVLEAVAWSDEGDLGIVTSSERVIANLQIDAAARQRGVEGLGQALTSLLKQARSDLRKQSDESLRADLPEGVAETMDQAPAEGERAGRLGQSMLDDIVQKTESLKRKAGH</sequence>
<gene>
    <name evidence="2" type="ORF">FAB82_03325</name>
</gene>
<accession>A0A4S8QF12</accession>
<comment type="caution">
    <text evidence="2">The sequence shown here is derived from an EMBL/GenBank/DDBJ whole genome shotgun (WGS) entry which is preliminary data.</text>
</comment>
<dbReference type="RefSeq" id="WP_136533129.1">
    <property type="nucleotide sequence ID" value="NZ_STGY01000009.1"/>
</dbReference>
<proteinExistence type="predicted"/>
<name>A0A4S8QF12_9ACTN</name>
<evidence type="ECO:0000256" key="1">
    <source>
        <dbReference type="SAM" id="MobiDB-lite"/>
    </source>
</evidence>